<evidence type="ECO:0000313" key="3">
    <source>
        <dbReference type="Proteomes" id="UP000015105"/>
    </source>
</evidence>
<dbReference type="AlphaFoldDB" id="A0A453AFM0"/>
<dbReference type="Proteomes" id="UP000015105">
    <property type="component" value="Chromosome 2D"/>
</dbReference>
<dbReference type="EnsemblPlants" id="AET2Gv20118800.8">
    <property type="protein sequence ID" value="AET2Gv20118800.8"/>
    <property type="gene ID" value="AET2Gv20118800"/>
</dbReference>
<accession>A0A453AFM0</accession>
<reference evidence="3" key="1">
    <citation type="journal article" date="2014" name="Science">
        <title>Ancient hybridizations among the ancestral genomes of bread wheat.</title>
        <authorList>
            <consortium name="International Wheat Genome Sequencing Consortium,"/>
            <person name="Marcussen T."/>
            <person name="Sandve S.R."/>
            <person name="Heier L."/>
            <person name="Spannagl M."/>
            <person name="Pfeifer M."/>
            <person name="Jakobsen K.S."/>
            <person name="Wulff B.B."/>
            <person name="Steuernagel B."/>
            <person name="Mayer K.F."/>
            <person name="Olsen O.A."/>
        </authorList>
    </citation>
    <scope>NUCLEOTIDE SEQUENCE [LARGE SCALE GENOMIC DNA]</scope>
    <source>
        <strain evidence="3">cv. AL8/78</strain>
    </source>
</reference>
<reference evidence="3" key="2">
    <citation type="journal article" date="2017" name="Nat. Plants">
        <title>The Aegilops tauschii genome reveals multiple impacts of transposons.</title>
        <authorList>
            <person name="Zhao G."/>
            <person name="Zou C."/>
            <person name="Li K."/>
            <person name="Wang K."/>
            <person name="Li T."/>
            <person name="Gao L."/>
            <person name="Zhang X."/>
            <person name="Wang H."/>
            <person name="Yang Z."/>
            <person name="Liu X."/>
            <person name="Jiang W."/>
            <person name="Mao L."/>
            <person name="Kong X."/>
            <person name="Jiao Y."/>
            <person name="Jia J."/>
        </authorList>
    </citation>
    <scope>NUCLEOTIDE SEQUENCE [LARGE SCALE GENOMIC DNA]</scope>
    <source>
        <strain evidence="3">cv. AL8/78</strain>
    </source>
</reference>
<reference evidence="2" key="4">
    <citation type="submission" date="2019-03" db="UniProtKB">
        <authorList>
            <consortium name="EnsemblPlants"/>
        </authorList>
    </citation>
    <scope>IDENTIFICATION</scope>
</reference>
<feature type="region of interest" description="Disordered" evidence="1">
    <location>
        <begin position="77"/>
        <end position="115"/>
    </location>
</feature>
<evidence type="ECO:0000313" key="2">
    <source>
        <dbReference type="EnsemblPlants" id="AET2Gv20118800.8"/>
    </source>
</evidence>
<keyword evidence="3" id="KW-1185">Reference proteome</keyword>
<organism evidence="2 3">
    <name type="scientific">Aegilops tauschii subsp. strangulata</name>
    <name type="common">Goatgrass</name>
    <dbReference type="NCBI Taxonomy" id="200361"/>
    <lineage>
        <taxon>Eukaryota</taxon>
        <taxon>Viridiplantae</taxon>
        <taxon>Streptophyta</taxon>
        <taxon>Embryophyta</taxon>
        <taxon>Tracheophyta</taxon>
        <taxon>Spermatophyta</taxon>
        <taxon>Magnoliopsida</taxon>
        <taxon>Liliopsida</taxon>
        <taxon>Poales</taxon>
        <taxon>Poaceae</taxon>
        <taxon>BOP clade</taxon>
        <taxon>Pooideae</taxon>
        <taxon>Triticodae</taxon>
        <taxon>Triticeae</taxon>
        <taxon>Triticinae</taxon>
        <taxon>Aegilops</taxon>
    </lineage>
</organism>
<protein>
    <submittedName>
        <fullName evidence="2">Uncharacterized protein</fullName>
    </submittedName>
</protein>
<reference evidence="2" key="5">
    <citation type="journal article" date="2021" name="G3 (Bethesda)">
        <title>Aegilops tauschii genome assembly Aet v5.0 features greater sequence contiguity and improved annotation.</title>
        <authorList>
            <person name="Wang L."/>
            <person name="Zhu T."/>
            <person name="Rodriguez J.C."/>
            <person name="Deal K.R."/>
            <person name="Dubcovsky J."/>
            <person name="McGuire P.E."/>
            <person name="Lux T."/>
            <person name="Spannagl M."/>
            <person name="Mayer K.F.X."/>
            <person name="Baldrich P."/>
            <person name="Meyers B.C."/>
            <person name="Huo N."/>
            <person name="Gu Y.Q."/>
            <person name="Zhou H."/>
            <person name="Devos K.M."/>
            <person name="Bennetzen J.L."/>
            <person name="Unver T."/>
            <person name="Budak H."/>
            <person name="Gulick P.J."/>
            <person name="Galiba G."/>
            <person name="Kalapos B."/>
            <person name="Nelson D.R."/>
            <person name="Li P."/>
            <person name="You F.M."/>
            <person name="Luo M.C."/>
            <person name="Dvorak J."/>
        </authorList>
    </citation>
    <scope>NUCLEOTIDE SEQUENCE [LARGE SCALE GENOMIC DNA]</scope>
    <source>
        <strain evidence="2">cv. AL8/78</strain>
    </source>
</reference>
<sequence length="150" mass="16645">RARGRYTHPQQPAVDSSTQIGSRPVDFATQIGSRWNSIQCMTCRSTSCSEYHLTRAISTNVGKGFGSNGGQLVAPYCLSTHDETPDTTPPETESAAHTADGPESGWRRKRGPRKRRVPLCTDQSWHLGNHFGVRPVSILGWKFKLIILHM</sequence>
<dbReference type="Gramene" id="AET2Gv20118800.8">
    <property type="protein sequence ID" value="AET2Gv20118800.8"/>
    <property type="gene ID" value="AET2Gv20118800"/>
</dbReference>
<name>A0A453AFM0_AEGTS</name>
<proteinExistence type="predicted"/>
<evidence type="ECO:0000256" key="1">
    <source>
        <dbReference type="SAM" id="MobiDB-lite"/>
    </source>
</evidence>
<reference evidence="2" key="3">
    <citation type="journal article" date="2017" name="Nature">
        <title>Genome sequence of the progenitor of the wheat D genome Aegilops tauschii.</title>
        <authorList>
            <person name="Luo M.C."/>
            <person name="Gu Y.Q."/>
            <person name="Puiu D."/>
            <person name="Wang H."/>
            <person name="Twardziok S.O."/>
            <person name="Deal K.R."/>
            <person name="Huo N."/>
            <person name="Zhu T."/>
            <person name="Wang L."/>
            <person name="Wang Y."/>
            <person name="McGuire P.E."/>
            <person name="Liu S."/>
            <person name="Long H."/>
            <person name="Ramasamy R.K."/>
            <person name="Rodriguez J.C."/>
            <person name="Van S.L."/>
            <person name="Yuan L."/>
            <person name="Wang Z."/>
            <person name="Xia Z."/>
            <person name="Xiao L."/>
            <person name="Anderson O.D."/>
            <person name="Ouyang S."/>
            <person name="Liang Y."/>
            <person name="Zimin A.V."/>
            <person name="Pertea G."/>
            <person name="Qi P."/>
            <person name="Bennetzen J.L."/>
            <person name="Dai X."/>
            <person name="Dawson M.W."/>
            <person name="Muller H.G."/>
            <person name="Kugler K."/>
            <person name="Rivarola-Duarte L."/>
            <person name="Spannagl M."/>
            <person name="Mayer K.F.X."/>
            <person name="Lu F.H."/>
            <person name="Bevan M.W."/>
            <person name="Leroy P."/>
            <person name="Li P."/>
            <person name="You F.M."/>
            <person name="Sun Q."/>
            <person name="Liu Z."/>
            <person name="Lyons E."/>
            <person name="Wicker T."/>
            <person name="Salzberg S.L."/>
            <person name="Devos K.M."/>
            <person name="Dvorak J."/>
        </authorList>
    </citation>
    <scope>NUCLEOTIDE SEQUENCE [LARGE SCALE GENOMIC DNA]</scope>
    <source>
        <strain evidence="2">cv. AL8/78</strain>
    </source>
</reference>
<feature type="compositionally biased region" description="Polar residues" evidence="1">
    <location>
        <begin position="8"/>
        <end position="21"/>
    </location>
</feature>
<feature type="region of interest" description="Disordered" evidence="1">
    <location>
        <begin position="1"/>
        <end position="22"/>
    </location>
</feature>